<evidence type="ECO:0000256" key="1">
    <source>
        <dbReference type="SAM" id="MobiDB-lite"/>
    </source>
</evidence>
<dbReference type="KEGG" id="nyu:D7D52_23150"/>
<feature type="region of interest" description="Disordered" evidence="1">
    <location>
        <begin position="182"/>
        <end position="206"/>
    </location>
</feature>
<proteinExistence type="predicted"/>
<dbReference type="Proteomes" id="UP000267164">
    <property type="component" value="Chromosome"/>
</dbReference>
<evidence type="ECO:0000313" key="2">
    <source>
        <dbReference type="EMBL" id="AYF76244.1"/>
    </source>
</evidence>
<gene>
    <name evidence="2" type="ORF">D7D52_23150</name>
</gene>
<reference evidence="2 3" key="1">
    <citation type="submission" date="2018-09" db="EMBL/GenBank/DDBJ databases">
        <title>Nocardia yunnanensis sp. nov., an actinomycete isolated from a soil sample.</title>
        <authorList>
            <person name="Zhang J."/>
        </authorList>
    </citation>
    <scope>NUCLEOTIDE SEQUENCE [LARGE SCALE GENOMIC DNA]</scope>
    <source>
        <strain evidence="2 3">CFHS0054</strain>
    </source>
</reference>
<accession>A0A386ZGK2</accession>
<sequence length="206" mass="20654">MPADGCALPTDGPALSADGCALPAVGGALSVVGCALPAIGSAMSEGCVLLAMGCAPAPAGRGPEGSVVWGWPGRGARSRSSMSTMPHRLPSTMEMMRTWPSRTAVVKTCCQVAVVPSGCFSSMVTFQWSASTPVMFTQCLVPAGVAAIASRVACSGATLASGASSARTAAGSRCTYQAYSSRRMTPGPLPRSPALAPLTRSGVARS</sequence>
<protein>
    <submittedName>
        <fullName evidence="2">Uncharacterized protein</fullName>
    </submittedName>
</protein>
<keyword evidence="3" id="KW-1185">Reference proteome</keyword>
<organism evidence="2 3">
    <name type="scientific">Nocardia yunnanensis</name>
    <dbReference type="NCBI Taxonomy" id="2382165"/>
    <lineage>
        <taxon>Bacteria</taxon>
        <taxon>Bacillati</taxon>
        <taxon>Actinomycetota</taxon>
        <taxon>Actinomycetes</taxon>
        <taxon>Mycobacteriales</taxon>
        <taxon>Nocardiaceae</taxon>
        <taxon>Nocardia</taxon>
    </lineage>
</organism>
<dbReference type="EMBL" id="CP032568">
    <property type="protein sequence ID" value="AYF76244.1"/>
    <property type="molecule type" value="Genomic_DNA"/>
</dbReference>
<dbReference type="AlphaFoldDB" id="A0A386ZGK2"/>
<name>A0A386ZGK2_9NOCA</name>
<evidence type="ECO:0000313" key="3">
    <source>
        <dbReference type="Proteomes" id="UP000267164"/>
    </source>
</evidence>